<protein>
    <submittedName>
        <fullName evidence="3">DUF2231 domain-containing protein</fullName>
    </submittedName>
</protein>
<organism evidence="3 4">
    <name type="scientific">Cereibacter sphaeroides</name>
    <name type="common">Rhodobacter sphaeroides</name>
    <dbReference type="NCBI Taxonomy" id="1063"/>
    <lineage>
        <taxon>Bacteria</taxon>
        <taxon>Pseudomonadati</taxon>
        <taxon>Pseudomonadota</taxon>
        <taxon>Alphaproteobacteria</taxon>
        <taxon>Rhodobacterales</taxon>
        <taxon>Paracoccaceae</taxon>
        <taxon>Cereibacter</taxon>
    </lineage>
</organism>
<accession>A0AAX1UPZ9</accession>
<dbReference type="PIRSF" id="PIRSF029509">
    <property type="entry name" value="UCP029509"/>
    <property type="match status" value="1"/>
</dbReference>
<keyword evidence="1" id="KW-1133">Transmembrane helix</keyword>
<evidence type="ECO:0000313" key="3">
    <source>
        <dbReference type="EMBL" id="RHZ97506.1"/>
    </source>
</evidence>
<feature type="transmembrane region" description="Helical" evidence="1">
    <location>
        <begin position="117"/>
        <end position="141"/>
    </location>
</feature>
<dbReference type="InterPro" id="IPR019251">
    <property type="entry name" value="DUF2231_TM"/>
</dbReference>
<dbReference type="AlphaFoldDB" id="A0AAX1UPZ9"/>
<sequence length="151" mass="16078">MPYAPAPSVAAIGGRPLHAMLVPFPIACLTLTLGADIAYWATGNLMWQHFAEWLLLIAVVTGAVAALFGAIDLLVRRPLRRLRVGWIHGIGNLVALGLAVVNSFVHARDGWTGVVPWGIVLSALTVAVMAATVWLGLSMVFRHGAGVTRHD</sequence>
<dbReference type="InterPro" id="IPR016923">
    <property type="entry name" value="UCP029509"/>
</dbReference>
<dbReference type="RefSeq" id="WP_118999364.1">
    <property type="nucleotide sequence ID" value="NZ_QWGP01000003.1"/>
</dbReference>
<evidence type="ECO:0000313" key="4">
    <source>
        <dbReference type="Proteomes" id="UP000266305"/>
    </source>
</evidence>
<dbReference type="Proteomes" id="UP000266305">
    <property type="component" value="Unassembled WGS sequence"/>
</dbReference>
<name>A0AAX1UPZ9_CERSP</name>
<keyword evidence="1" id="KW-0812">Transmembrane</keyword>
<feature type="transmembrane region" description="Helical" evidence="1">
    <location>
        <begin position="53"/>
        <end position="74"/>
    </location>
</feature>
<reference evidence="3 4" key="1">
    <citation type="submission" date="2018-08" db="EMBL/GenBank/DDBJ databases">
        <title>Draft genome sequence of Rhodobacter sphaeroides FY.</title>
        <authorList>
            <person name="Rayyan A."/>
            <person name="Meyer T.E."/>
            <person name="Kyndt J.A."/>
        </authorList>
    </citation>
    <scope>NUCLEOTIDE SEQUENCE [LARGE SCALE GENOMIC DNA]</scope>
    <source>
        <strain evidence="3 4">FY</strain>
    </source>
</reference>
<feature type="transmembrane region" description="Helical" evidence="1">
    <location>
        <begin position="86"/>
        <end position="105"/>
    </location>
</feature>
<evidence type="ECO:0000256" key="1">
    <source>
        <dbReference type="SAM" id="Phobius"/>
    </source>
</evidence>
<comment type="caution">
    <text evidence="3">The sequence shown here is derived from an EMBL/GenBank/DDBJ whole genome shotgun (WGS) entry which is preliminary data.</text>
</comment>
<feature type="domain" description="DUF2231" evidence="2">
    <location>
        <begin position="14"/>
        <end position="148"/>
    </location>
</feature>
<proteinExistence type="predicted"/>
<keyword evidence="1" id="KW-0472">Membrane</keyword>
<dbReference type="EMBL" id="QWGP01000003">
    <property type="protein sequence ID" value="RHZ97506.1"/>
    <property type="molecule type" value="Genomic_DNA"/>
</dbReference>
<feature type="transmembrane region" description="Helical" evidence="1">
    <location>
        <begin position="21"/>
        <end position="41"/>
    </location>
</feature>
<evidence type="ECO:0000259" key="2">
    <source>
        <dbReference type="Pfam" id="PF09990"/>
    </source>
</evidence>
<gene>
    <name evidence="3" type="ORF">D1114_04085</name>
</gene>
<dbReference type="Pfam" id="PF09990">
    <property type="entry name" value="DUF2231"/>
    <property type="match status" value="1"/>
</dbReference>